<dbReference type="InterPro" id="IPR016032">
    <property type="entry name" value="Sig_transdc_resp-reg_C-effctor"/>
</dbReference>
<dbReference type="EMBL" id="QFPP01000060">
    <property type="protein sequence ID" value="PZQ76175.1"/>
    <property type="molecule type" value="Genomic_DNA"/>
</dbReference>
<proteinExistence type="predicted"/>
<dbReference type="GO" id="GO:0000160">
    <property type="term" value="P:phosphorelay signal transduction system"/>
    <property type="evidence" value="ECO:0007669"/>
    <property type="project" value="InterPro"/>
</dbReference>
<dbReference type="PRINTS" id="PR00038">
    <property type="entry name" value="HTHLUXR"/>
</dbReference>
<evidence type="ECO:0000313" key="6">
    <source>
        <dbReference type="Proteomes" id="UP000249135"/>
    </source>
</evidence>
<evidence type="ECO:0000256" key="1">
    <source>
        <dbReference type="ARBA" id="ARBA00023125"/>
    </source>
</evidence>
<dbReference type="Gene3D" id="1.10.10.10">
    <property type="entry name" value="Winged helix-like DNA-binding domain superfamily/Winged helix DNA-binding domain"/>
    <property type="match status" value="1"/>
</dbReference>
<dbReference type="PANTHER" id="PTHR45566">
    <property type="entry name" value="HTH-TYPE TRANSCRIPTIONAL REGULATOR YHJB-RELATED"/>
    <property type="match status" value="1"/>
</dbReference>
<dbReference type="PROSITE" id="PS50110">
    <property type="entry name" value="RESPONSE_REGULATORY"/>
    <property type="match status" value="1"/>
</dbReference>
<comment type="caution">
    <text evidence="5">The sequence shown here is derived from an EMBL/GenBank/DDBJ whole genome shotgun (WGS) entry which is preliminary data.</text>
</comment>
<evidence type="ECO:0000256" key="2">
    <source>
        <dbReference type="PROSITE-ProRule" id="PRU00169"/>
    </source>
</evidence>
<dbReference type="SUPFAM" id="SSF52172">
    <property type="entry name" value="CheY-like"/>
    <property type="match status" value="1"/>
</dbReference>
<dbReference type="AlphaFoldDB" id="A0A2W5QMT9"/>
<dbReference type="InterPro" id="IPR051015">
    <property type="entry name" value="EvgA-like"/>
</dbReference>
<dbReference type="Proteomes" id="UP000249135">
    <property type="component" value="Unassembled WGS sequence"/>
</dbReference>
<evidence type="ECO:0000259" key="3">
    <source>
        <dbReference type="PROSITE" id="PS50043"/>
    </source>
</evidence>
<dbReference type="InterPro" id="IPR001789">
    <property type="entry name" value="Sig_transdc_resp-reg_receiver"/>
</dbReference>
<feature type="modified residue" description="4-aspartylphosphate" evidence="2">
    <location>
        <position position="56"/>
    </location>
</feature>
<keyword evidence="2" id="KW-0597">Phosphoprotein</keyword>
<dbReference type="PANTHER" id="PTHR45566:SF1">
    <property type="entry name" value="HTH-TYPE TRANSCRIPTIONAL REGULATOR YHJB-RELATED"/>
    <property type="match status" value="1"/>
</dbReference>
<dbReference type="SMART" id="SM00448">
    <property type="entry name" value="REC"/>
    <property type="match status" value="1"/>
</dbReference>
<protein>
    <recommendedName>
        <fullName evidence="7">Two component transcriptional regulator, LuxR family</fullName>
    </recommendedName>
</protein>
<dbReference type="Pfam" id="PF00196">
    <property type="entry name" value="GerE"/>
    <property type="match status" value="1"/>
</dbReference>
<sequence>MNDVLIVEDHPFVAEATQRLVSKTYPLLQVTLCSSADEAMSAINDDSKAWHRILLDLDVPGAHGLSLAMELHAANMQGITCIVSASKRRDFVAQVRGLGFLGYIQKAMPMNEFPAALDRVFRGERVFSDLSDGPREEIPRLTKRQTEILDLLRHGLRDREIAERLGLVEGTVTNQIKSITSELKARSRSHAVALAIDLGLLKISPI</sequence>
<reference evidence="5 6" key="1">
    <citation type="submission" date="2017-08" db="EMBL/GenBank/DDBJ databases">
        <title>Infants hospitalized years apart are colonized by the same room-sourced microbial strains.</title>
        <authorList>
            <person name="Brooks B."/>
            <person name="Olm M.R."/>
            <person name="Firek B.A."/>
            <person name="Baker R."/>
            <person name="Thomas B.C."/>
            <person name="Morowitz M.J."/>
            <person name="Banfield J.F."/>
        </authorList>
    </citation>
    <scope>NUCLEOTIDE SEQUENCE [LARGE SCALE GENOMIC DNA]</scope>
    <source>
        <strain evidence="5">S2_005_003_R2_41</strain>
    </source>
</reference>
<dbReference type="InterPro" id="IPR000792">
    <property type="entry name" value="Tscrpt_reg_LuxR_C"/>
</dbReference>
<evidence type="ECO:0008006" key="7">
    <source>
        <dbReference type="Google" id="ProtNLM"/>
    </source>
</evidence>
<feature type="domain" description="HTH luxR-type" evidence="3">
    <location>
        <begin position="134"/>
        <end position="199"/>
    </location>
</feature>
<evidence type="ECO:0000259" key="4">
    <source>
        <dbReference type="PROSITE" id="PS50110"/>
    </source>
</evidence>
<dbReference type="SMART" id="SM00421">
    <property type="entry name" value="HTH_LUXR"/>
    <property type="match status" value="1"/>
</dbReference>
<dbReference type="GO" id="GO:0003677">
    <property type="term" value="F:DNA binding"/>
    <property type="evidence" value="ECO:0007669"/>
    <property type="project" value="UniProtKB-KW"/>
</dbReference>
<feature type="domain" description="Response regulatory" evidence="4">
    <location>
        <begin position="3"/>
        <end position="121"/>
    </location>
</feature>
<evidence type="ECO:0000313" key="5">
    <source>
        <dbReference type="EMBL" id="PZQ76175.1"/>
    </source>
</evidence>
<accession>A0A2W5QMT9</accession>
<name>A0A2W5QMT9_VARPD</name>
<gene>
    <name evidence="5" type="ORF">DI563_07700</name>
</gene>
<dbReference type="Pfam" id="PF00072">
    <property type="entry name" value="Response_reg"/>
    <property type="match status" value="1"/>
</dbReference>
<dbReference type="CDD" id="cd06170">
    <property type="entry name" value="LuxR_C_like"/>
    <property type="match status" value="1"/>
</dbReference>
<organism evidence="5 6">
    <name type="scientific">Variovorax paradoxus</name>
    <dbReference type="NCBI Taxonomy" id="34073"/>
    <lineage>
        <taxon>Bacteria</taxon>
        <taxon>Pseudomonadati</taxon>
        <taxon>Pseudomonadota</taxon>
        <taxon>Betaproteobacteria</taxon>
        <taxon>Burkholderiales</taxon>
        <taxon>Comamonadaceae</taxon>
        <taxon>Variovorax</taxon>
    </lineage>
</organism>
<dbReference type="Gene3D" id="3.40.50.2300">
    <property type="match status" value="1"/>
</dbReference>
<dbReference type="InterPro" id="IPR036388">
    <property type="entry name" value="WH-like_DNA-bd_sf"/>
</dbReference>
<dbReference type="SUPFAM" id="SSF46894">
    <property type="entry name" value="C-terminal effector domain of the bipartite response regulators"/>
    <property type="match status" value="1"/>
</dbReference>
<keyword evidence="1" id="KW-0238">DNA-binding</keyword>
<dbReference type="PROSITE" id="PS50043">
    <property type="entry name" value="HTH_LUXR_2"/>
    <property type="match status" value="1"/>
</dbReference>
<dbReference type="InterPro" id="IPR011006">
    <property type="entry name" value="CheY-like_superfamily"/>
</dbReference>
<dbReference type="GO" id="GO:0006355">
    <property type="term" value="P:regulation of DNA-templated transcription"/>
    <property type="evidence" value="ECO:0007669"/>
    <property type="project" value="InterPro"/>
</dbReference>